<comment type="caution">
    <text evidence="1">The sequence shown here is derived from an EMBL/GenBank/DDBJ whole genome shotgun (WGS) entry which is preliminary data.</text>
</comment>
<dbReference type="AlphaFoldDB" id="A0A5R8LP14"/>
<dbReference type="AntiFam" id="ANF00268">
    <property type="entry name" value="DNA repeat translations related to WP_015765070.1"/>
</dbReference>
<organism evidence="1 2">
    <name type="scientific">Lacticaseibacillus zeae</name>
    <name type="common">Lactobacillus zeae</name>
    <dbReference type="NCBI Taxonomy" id="57037"/>
    <lineage>
        <taxon>Bacteria</taxon>
        <taxon>Bacillati</taxon>
        <taxon>Bacillota</taxon>
        <taxon>Bacilli</taxon>
        <taxon>Lactobacillales</taxon>
        <taxon>Lactobacillaceae</taxon>
        <taxon>Lacticaseibacillus</taxon>
    </lineage>
</organism>
<sequence length="101" mass="11292">MAGLSHCGLWSLHAGFCARERVMESGRRALAIWASRSLHVDFCDCERVIERGSQTPHVPKIEQIPRVKIAPLRLGFGHLGLRSLHADLYVDGRVLVSRCAF</sequence>
<gene>
    <name evidence="1" type="ORF">FEI15_09765</name>
</gene>
<reference evidence="1 2" key="1">
    <citation type="submission" date="2019-05" db="EMBL/GenBank/DDBJ databases">
        <title>Genome-based reclassification of Lactobacillus casei as Lactobacillus casei subsp. casei. subsp.nov., description of Lactobacillus casei subsp. zeae subsp. nov., and emended description of Lactobacillus casei.</title>
        <authorList>
            <person name="Huang C.-H."/>
        </authorList>
    </citation>
    <scope>NUCLEOTIDE SEQUENCE [LARGE SCALE GENOMIC DNA]</scope>
    <source>
        <strain evidence="1 2">CRBIP24.44</strain>
    </source>
</reference>
<proteinExistence type="predicted"/>
<protein>
    <submittedName>
        <fullName evidence="1">Uncharacterized protein</fullName>
    </submittedName>
</protein>
<accession>A0A5R8LP14</accession>
<dbReference type="EMBL" id="VBWO01000008">
    <property type="protein sequence ID" value="TLF38933.1"/>
    <property type="molecule type" value="Genomic_DNA"/>
</dbReference>
<name>A0A5R8LP14_LACZE</name>
<evidence type="ECO:0000313" key="1">
    <source>
        <dbReference type="EMBL" id="TLF38933.1"/>
    </source>
</evidence>
<dbReference type="Proteomes" id="UP000309885">
    <property type="component" value="Unassembled WGS sequence"/>
</dbReference>
<evidence type="ECO:0000313" key="2">
    <source>
        <dbReference type="Proteomes" id="UP000309885"/>
    </source>
</evidence>